<keyword evidence="4" id="KW-1185">Reference proteome</keyword>
<protein>
    <recommendedName>
        <fullName evidence="2">Putative Flp pilus-assembly TadG-like N-terminal domain-containing protein</fullName>
    </recommendedName>
</protein>
<dbReference type="Gene3D" id="3.40.50.410">
    <property type="entry name" value="von Willebrand factor, type A domain"/>
    <property type="match status" value="1"/>
</dbReference>
<name>A0A238JS33_9RHOB</name>
<gene>
    <name evidence="3" type="ORF">COL8621_01013</name>
</gene>
<dbReference type="AlphaFoldDB" id="A0A238JS33"/>
<evidence type="ECO:0000256" key="1">
    <source>
        <dbReference type="SAM" id="Phobius"/>
    </source>
</evidence>
<evidence type="ECO:0000259" key="2">
    <source>
        <dbReference type="Pfam" id="PF13400"/>
    </source>
</evidence>
<organism evidence="3 4">
    <name type="scientific">Actibacterium lipolyticum</name>
    <dbReference type="NCBI Taxonomy" id="1524263"/>
    <lineage>
        <taxon>Bacteria</taxon>
        <taxon>Pseudomonadati</taxon>
        <taxon>Pseudomonadota</taxon>
        <taxon>Alphaproteobacteria</taxon>
        <taxon>Rhodobacterales</taxon>
        <taxon>Roseobacteraceae</taxon>
        <taxon>Actibacterium</taxon>
    </lineage>
</organism>
<feature type="domain" description="Putative Flp pilus-assembly TadG-like N-terminal" evidence="2">
    <location>
        <begin position="31"/>
        <end position="76"/>
    </location>
</feature>
<proteinExistence type="predicted"/>
<reference evidence="4" key="1">
    <citation type="submission" date="2017-05" db="EMBL/GenBank/DDBJ databases">
        <authorList>
            <person name="Rodrigo-Torres L."/>
            <person name="Arahal R. D."/>
            <person name="Lucena T."/>
        </authorList>
    </citation>
    <scope>NUCLEOTIDE SEQUENCE [LARGE SCALE GENOMIC DNA]</scope>
    <source>
        <strain evidence="4">CECT 8621</strain>
    </source>
</reference>
<sequence>MNVYEKLKYQMKNTKAAFSSRASSFRRDEDGSMLIFAMFILVMMLLAGGLAVDAMRTEYTRTTIQNTLDRAVLAAADLDQTEDAKAVVLDYFAKAGLSSYISADDIKINETKASGEFSFRRVSATARADVNTIFLPMLGIKSLAAVGAGAAEEGITDLEISLVVDVSGSMGWDSSTGKSKIYELRKAAKDFSFYMQCNPKAKRSDYPDNASCTVEEGKVSITLVPYAEQVTVGKTLLDQFKVTDEHEDSHCVTFDPDDFVYPDIPLDIELLRTGHFDPWSDANESPRSRTCRTDSWREIRPFVAKHTDMETYINALSAGGNTSIDVGMKWGLGLLDPAFRIGLTNLTTTNTPDGGTFVDTKFVGRPYSYTQDYSMKVIVLMTDGVNTDQHYLNEGFRSGPSEVFRNTADSNRYSVYNPATDKYYHTHNNTWNDHPYGDGDDVEVEYCKKSWWYGTRCWTETQSEPGSAVQMTFQEVFEKFPTSWYNQFSWLETAESNYGNTDKNARLSEACTAAKSNGVIVYTIGFETDPNDSVMSGCASSPSHFFPATGSDLAEIFGTIASSINQLRLTQ</sequence>
<evidence type="ECO:0000313" key="4">
    <source>
        <dbReference type="Proteomes" id="UP000202922"/>
    </source>
</evidence>
<dbReference type="InterPro" id="IPR036465">
    <property type="entry name" value="vWFA_dom_sf"/>
</dbReference>
<dbReference type="Pfam" id="PF13400">
    <property type="entry name" value="Tad"/>
    <property type="match status" value="1"/>
</dbReference>
<dbReference type="Proteomes" id="UP000202922">
    <property type="component" value="Unassembled WGS sequence"/>
</dbReference>
<feature type="transmembrane region" description="Helical" evidence="1">
    <location>
        <begin position="33"/>
        <end position="52"/>
    </location>
</feature>
<dbReference type="RefSeq" id="WP_176438433.1">
    <property type="nucleotide sequence ID" value="NZ_FXYE01000001.1"/>
</dbReference>
<keyword evidence="1" id="KW-0472">Membrane</keyword>
<evidence type="ECO:0000313" key="3">
    <source>
        <dbReference type="EMBL" id="SMX33385.1"/>
    </source>
</evidence>
<dbReference type="EMBL" id="FXYE01000001">
    <property type="protein sequence ID" value="SMX33385.1"/>
    <property type="molecule type" value="Genomic_DNA"/>
</dbReference>
<keyword evidence="1" id="KW-1133">Transmembrane helix</keyword>
<keyword evidence="1" id="KW-0812">Transmembrane</keyword>
<dbReference type="InterPro" id="IPR028087">
    <property type="entry name" value="Tad_N"/>
</dbReference>
<accession>A0A238JS33</accession>
<dbReference type="SUPFAM" id="SSF53300">
    <property type="entry name" value="vWA-like"/>
    <property type="match status" value="1"/>
</dbReference>